<accession>A0A397T1D1</accession>
<evidence type="ECO:0000313" key="1">
    <source>
        <dbReference type="EMBL" id="RIA91139.1"/>
    </source>
</evidence>
<gene>
    <name evidence="1" type="ORF">C1645_805361</name>
</gene>
<reference evidence="1 2" key="1">
    <citation type="submission" date="2018-06" db="EMBL/GenBank/DDBJ databases">
        <title>Comparative genomics reveals the genomic features of Rhizophagus irregularis, R. cerebriforme, R. diaphanum and Gigaspora rosea, and their symbiotic lifestyle signature.</title>
        <authorList>
            <person name="Morin E."/>
            <person name="San Clemente H."/>
            <person name="Chen E.C.H."/>
            <person name="De La Providencia I."/>
            <person name="Hainaut M."/>
            <person name="Kuo A."/>
            <person name="Kohler A."/>
            <person name="Murat C."/>
            <person name="Tang N."/>
            <person name="Roy S."/>
            <person name="Loubradou J."/>
            <person name="Henrissat B."/>
            <person name="Grigoriev I.V."/>
            <person name="Corradi N."/>
            <person name="Roux C."/>
            <person name="Martin F.M."/>
        </authorList>
    </citation>
    <scope>NUCLEOTIDE SEQUENCE [LARGE SCALE GENOMIC DNA]</scope>
    <source>
        <strain evidence="1 2">DAOM 227022</strain>
    </source>
</reference>
<dbReference type="InterPro" id="IPR011990">
    <property type="entry name" value="TPR-like_helical_dom_sf"/>
</dbReference>
<comment type="caution">
    <text evidence="1">The sequence shown here is derived from an EMBL/GenBank/DDBJ whole genome shotgun (WGS) entry which is preliminary data.</text>
</comment>
<keyword evidence="2" id="KW-1185">Reference proteome</keyword>
<dbReference type="Proteomes" id="UP000265703">
    <property type="component" value="Unassembled WGS sequence"/>
</dbReference>
<dbReference type="OrthoDB" id="2418396at2759"/>
<dbReference type="Gene3D" id="1.25.40.10">
    <property type="entry name" value="Tetratricopeptide repeat domain"/>
    <property type="match status" value="1"/>
</dbReference>
<sequence length="826" mass="95721">MKRLAICYKYGSGVEKDELIANYWYKKSDEQEDSSAQKVSDHFYDSITAINTFVDNLTEKLLKGSTSKNTTETELISTKSISDNQQMIQQLKLNYGLFLDGYNIQTSKQAILMEDGELNVNLYNGQPIVYIISGKSNFDNKIQPFDVFINFPIAEITYRGNLMESFLKSEDDEKSYELYGQLFARKTLIGGRLFLNLATSTQIDLFKSYITWLYNSVKYNTEIPINDLPVSHFLPSINTQDGILLNTPEKLTNWFSDLYQKNMFDIISYEDLIPVSQLKINPLSKETFETLVEKQPRVADFKEELSLEKWTENVVYVNLVRWIEDFHFLQGIIINKFYTMETSKKIAANFINIPIVKSSNNSYLEVIRPSKKVEEFLINSNIFSIKDMRAFPFVNVIRADDLSYGDCNFLVKFEQYEIHINMEHIKPSVEFEKAIQDALKSMKPFKALQGVFDEYGHMFPQKIILGISFRRNIKNTSLNISDKIGLKSPVFESLRSYLDDLNISYLLTRKGNVIEGNELSDLVQNLNDDLEIVELANVIPLYKILDEQQQRKIDTILNNNKQDIHRIITTGIADLKDLDNNNTEHYKRINIQPSLEDENYEVIGSIISKHNNSKLDETFLIKFRLYDFNGFSVMIKALKSTDINITECCILWMIIGIPSKLSIFSPKNRDLQVKYKESIILQPNKLIIETPIQLSQEYIVSINAYYSQTTYEPINIKLVEWSKNCIKFQIIESIYNDSNLNDSNSYIISDDDSDYQRELDNNSSTSIEPTAVNNINCNICILYSDSKTFKIDYNEEEYSLDLIGYRLSEENFNKNLFIEINENGKI</sequence>
<organism evidence="1 2">
    <name type="scientific">Glomus cerebriforme</name>
    <dbReference type="NCBI Taxonomy" id="658196"/>
    <lineage>
        <taxon>Eukaryota</taxon>
        <taxon>Fungi</taxon>
        <taxon>Fungi incertae sedis</taxon>
        <taxon>Mucoromycota</taxon>
        <taxon>Glomeromycotina</taxon>
        <taxon>Glomeromycetes</taxon>
        <taxon>Glomerales</taxon>
        <taxon>Glomeraceae</taxon>
        <taxon>Glomus</taxon>
    </lineage>
</organism>
<proteinExistence type="predicted"/>
<name>A0A397T1D1_9GLOM</name>
<protein>
    <submittedName>
        <fullName evidence="1">Uncharacterized protein</fullName>
    </submittedName>
</protein>
<dbReference type="AlphaFoldDB" id="A0A397T1D1"/>
<evidence type="ECO:0000313" key="2">
    <source>
        <dbReference type="Proteomes" id="UP000265703"/>
    </source>
</evidence>
<dbReference type="EMBL" id="QKYT01000161">
    <property type="protein sequence ID" value="RIA91139.1"/>
    <property type="molecule type" value="Genomic_DNA"/>
</dbReference>